<keyword evidence="3" id="KW-1185">Reference proteome</keyword>
<accession>A0A4Y7TFU3</accession>
<evidence type="ECO:0000313" key="2">
    <source>
        <dbReference type="EMBL" id="TEB33055.1"/>
    </source>
</evidence>
<dbReference type="EMBL" id="QPFP01000013">
    <property type="protein sequence ID" value="TEB33055.1"/>
    <property type="molecule type" value="Genomic_DNA"/>
</dbReference>
<name>A0A4Y7TFU3_COPMI</name>
<gene>
    <name evidence="2" type="ORF">FA13DRAFT_1730792</name>
</gene>
<protein>
    <submittedName>
        <fullName evidence="2">Uncharacterized protein</fullName>
    </submittedName>
</protein>
<evidence type="ECO:0000313" key="3">
    <source>
        <dbReference type="Proteomes" id="UP000298030"/>
    </source>
</evidence>
<feature type="region of interest" description="Disordered" evidence="1">
    <location>
        <begin position="47"/>
        <end position="71"/>
    </location>
</feature>
<organism evidence="2 3">
    <name type="scientific">Coprinellus micaceus</name>
    <name type="common">Glistening ink-cap mushroom</name>
    <name type="synonym">Coprinus micaceus</name>
    <dbReference type="NCBI Taxonomy" id="71717"/>
    <lineage>
        <taxon>Eukaryota</taxon>
        <taxon>Fungi</taxon>
        <taxon>Dikarya</taxon>
        <taxon>Basidiomycota</taxon>
        <taxon>Agaricomycotina</taxon>
        <taxon>Agaricomycetes</taxon>
        <taxon>Agaricomycetidae</taxon>
        <taxon>Agaricales</taxon>
        <taxon>Agaricineae</taxon>
        <taxon>Psathyrellaceae</taxon>
        <taxon>Coprinellus</taxon>
    </lineage>
</organism>
<evidence type="ECO:0000256" key="1">
    <source>
        <dbReference type="SAM" id="MobiDB-lite"/>
    </source>
</evidence>
<comment type="caution">
    <text evidence="2">The sequence shown here is derived from an EMBL/GenBank/DDBJ whole genome shotgun (WGS) entry which is preliminary data.</text>
</comment>
<sequence>MIKHSIPANRTTYPPRVLFPIDHRGQTEFQAFKRVVHDASPAISRLNRKDWSKPYQSKVPVSDYRSPSQGD</sequence>
<reference evidence="2 3" key="1">
    <citation type="journal article" date="2019" name="Nat. Ecol. Evol.">
        <title>Megaphylogeny resolves global patterns of mushroom evolution.</title>
        <authorList>
            <person name="Varga T."/>
            <person name="Krizsan K."/>
            <person name="Foldi C."/>
            <person name="Dima B."/>
            <person name="Sanchez-Garcia M."/>
            <person name="Sanchez-Ramirez S."/>
            <person name="Szollosi G.J."/>
            <person name="Szarkandi J.G."/>
            <person name="Papp V."/>
            <person name="Albert L."/>
            <person name="Andreopoulos W."/>
            <person name="Angelini C."/>
            <person name="Antonin V."/>
            <person name="Barry K.W."/>
            <person name="Bougher N.L."/>
            <person name="Buchanan P."/>
            <person name="Buyck B."/>
            <person name="Bense V."/>
            <person name="Catcheside P."/>
            <person name="Chovatia M."/>
            <person name="Cooper J."/>
            <person name="Damon W."/>
            <person name="Desjardin D."/>
            <person name="Finy P."/>
            <person name="Geml J."/>
            <person name="Haridas S."/>
            <person name="Hughes K."/>
            <person name="Justo A."/>
            <person name="Karasinski D."/>
            <person name="Kautmanova I."/>
            <person name="Kiss B."/>
            <person name="Kocsube S."/>
            <person name="Kotiranta H."/>
            <person name="LaButti K.M."/>
            <person name="Lechner B.E."/>
            <person name="Liimatainen K."/>
            <person name="Lipzen A."/>
            <person name="Lukacs Z."/>
            <person name="Mihaltcheva S."/>
            <person name="Morgado L.N."/>
            <person name="Niskanen T."/>
            <person name="Noordeloos M.E."/>
            <person name="Ohm R.A."/>
            <person name="Ortiz-Santana B."/>
            <person name="Ovrebo C."/>
            <person name="Racz N."/>
            <person name="Riley R."/>
            <person name="Savchenko A."/>
            <person name="Shiryaev A."/>
            <person name="Soop K."/>
            <person name="Spirin V."/>
            <person name="Szebenyi C."/>
            <person name="Tomsovsky M."/>
            <person name="Tulloss R.E."/>
            <person name="Uehling J."/>
            <person name="Grigoriev I.V."/>
            <person name="Vagvolgyi C."/>
            <person name="Papp T."/>
            <person name="Martin F.M."/>
            <person name="Miettinen O."/>
            <person name="Hibbett D.S."/>
            <person name="Nagy L.G."/>
        </authorList>
    </citation>
    <scope>NUCLEOTIDE SEQUENCE [LARGE SCALE GENOMIC DNA]</scope>
    <source>
        <strain evidence="2 3">FP101781</strain>
    </source>
</reference>
<dbReference type="Proteomes" id="UP000298030">
    <property type="component" value="Unassembled WGS sequence"/>
</dbReference>
<proteinExistence type="predicted"/>
<dbReference type="AlphaFoldDB" id="A0A4Y7TFU3"/>